<dbReference type="EMBL" id="BARU01045684">
    <property type="protein sequence ID" value="GAH95639.1"/>
    <property type="molecule type" value="Genomic_DNA"/>
</dbReference>
<reference evidence="1" key="1">
    <citation type="journal article" date="2014" name="Front. Microbiol.">
        <title>High frequency of phylogenetically diverse reductive dehalogenase-homologous genes in deep subseafloor sedimentary metagenomes.</title>
        <authorList>
            <person name="Kawai M."/>
            <person name="Futagami T."/>
            <person name="Toyoda A."/>
            <person name="Takaki Y."/>
            <person name="Nishi S."/>
            <person name="Hori S."/>
            <person name="Arai W."/>
            <person name="Tsubouchi T."/>
            <person name="Morono Y."/>
            <person name="Uchiyama I."/>
            <person name="Ito T."/>
            <person name="Fujiyama A."/>
            <person name="Inagaki F."/>
            <person name="Takami H."/>
        </authorList>
    </citation>
    <scope>NUCLEOTIDE SEQUENCE</scope>
    <source>
        <strain evidence="1">Expedition CK06-06</strain>
    </source>
</reference>
<organism evidence="1">
    <name type="scientific">marine sediment metagenome</name>
    <dbReference type="NCBI Taxonomy" id="412755"/>
    <lineage>
        <taxon>unclassified sequences</taxon>
        <taxon>metagenomes</taxon>
        <taxon>ecological metagenomes</taxon>
    </lineage>
</organism>
<proteinExistence type="predicted"/>
<sequence>MKKIGIIGGLSVESTIEYYKILVKEYNLIKGGASSPLLIIDSLDLEIVRNLMVENSWEKVYQIILKSARNLEDAGAEIIIIAL</sequence>
<dbReference type="InterPro" id="IPR001920">
    <property type="entry name" value="Asp/Glu_race"/>
</dbReference>
<dbReference type="GO" id="GO:0016855">
    <property type="term" value="F:racemase and epimerase activity, acting on amino acids and derivatives"/>
    <property type="evidence" value="ECO:0007669"/>
    <property type="project" value="InterPro"/>
</dbReference>
<evidence type="ECO:0008006" key="2">
    <source>
        <dbReference type="Google" id="ProtNLM"/>
    </source>
</evidence>
<dbReference type="Gene3D" id="3.40.50.1860">
    <property type="match status" value="1"/>
</dbReference>
<gene>
    <name evidence="1" type="ORF">S03H2_69218</name>
</gene>
<dbReference type="SUPFAM" id="SSF53681">
    <property type="entry name" value="Aspartate/glutamate racemase"/>
    <property type="match status" value="1"/>
</dbReference>
<evidence type="ECO:0000313" key="1">
    <source>
        <dbReference type="EMBL" id="GAH95639.1"/>
    </source>
</evidence>
<accession>X1KZM7</accession>
<comment type="caution">
    <text evidence="1">The sequence shown here is derived from an EMBL/GenBank/DDBJ whole genome shotgun (WGS) entry which is preliminary data.</text>
</comment>
<name>X1KZM7_9ZZZZ</name>
<protein>
    <recommendedName>
        <fullName evidence="2">Aspartate racemase</fullName>
    </recommendedName>
</protein>
<dbReference type="AlphaFoldDB" id="X1KZM7"/>